<dbReference type="Proteomes" id="UP000234271">
    <property type="component" value="Chromosome"/>
</dbReference>
<accession>A0A2N9YD80</accession>
<protein>
    <recommendedName>
        <fullName evidence="3">DUF4388 domain-containing protein</fullName>
    </recommendedName>
</protein>
<sequence length="155" mass="17106">MANTKSLLSFHELMEQLVTLCRRRSTGTLFIASEDNRAVSFVLKEGDIISCSFGHFRGISAVEQIKQLVAGSCSFSEKIFFSLMEETNLPSTMDILELLGYPCPDLAELESLSHSHKVASAVYRGAVVKVEANGESSTVPPKKSLRMYRGQVVEQ</sequence>
<evidence type="ECO:0000313" key="2">
    <source>
        <dbReference type="Proteomes" id="UP000234271"/>
    </source>
</evidence>
<reference evidence="2" key="1">
    <citation type="submission" date="2016-12" db="EMBL/GenBank/DDBJ databases">
        <title>Complete Genome Sequence of Beggiatoa leptomitiformis D-401.</title>
        <authorList>
            <person name="Fomenkov A."/>
            <person name="Vincze T."/>
            <person name="Grabovich M."/>
            <person name="Anton B.P."/>
            <person name="Dubinina G."/>
            <person name="Orlova M."/>
            <person name="Belousova E."/>
            <person name="Roberts R.J."/>
        </authorList>
    </citation>
    <scope>NUCLEOTIDE SEQUENCE [LARGE SCALE GENOMIC DNA]</scope>
    <source>
        <strain evidence="2">D-401</strain>
    </source>
</reference>
<dbReference type="AlphaFoldDB" id="A0A2N9YD80"/>
<gene>
    <name evidence="1" type="ORF">BLE401_06800</name>
</gene>
<name>A0A2N9YD80_9GAMM</name>
<dbReference type="KEGG" id="blep:AL038_17420"/>
<dbReference type="EMBL" id="CP018889">
    <property type="protein sequence ID" value="AUI68442.1"/>
    <property type="molecule type" value="Genomic_DNA"/>
</dbReference>
<dbReference type="OrthoDB" id="5625556at2"/>
<keyword evidence="2" id="KW-1185">Reference proteome</keyword>
<proteinExistence type="predicted"/>
<evidence type="ECO:0008006" key="3">
    <source>
        <dbReference type="Google" id="ProtNLM"/>
    </source>
</evidence>
<evidence type="ECO:0000313" key="1">
    <source>
        <dbReference type="EMBL" id="AUI68442.1"/>
    </source>
</evidence>
<organism evidence="1 2">
    <name type="scientific">Beggiatoa leptomitoformis</name>
    <dbReference type="NCBI Taxonomy" id="288004"/>
    <lineage>
        <taxon>Bacteria</taxon>
        <taxon>Pseudomonadati</taxon>
        <taxon>Pseudomonadota</taxon>
        <taxon>Gammaproteobacteria</taxon>
        <taxon>Thiotrichales</taxon>
        <taxon>Thiotrichaceae</taxon>
        <taxon>Beggiatoa</taxon>
    </lineage>
</organism>
<dbReference type="RefSeq" id="WP_062155001.1">
    <property type="nucleotide sequence ID" value="NZ_CP012373.2"/>
</dbReference>